<dbReference type="InterPro" id="IPR056572">
    <property type="entry name" value="Zn_ribbon_PaaD"/>
</dbReference>
<feature type="domain" description="MIP18 family-like" evidence="1">
    <location>
        <begin position="10"/>
        <end position="72"/>
    </location>
</feature>
<dbReference type="Proteomes" id="UP000183900">
    <property type="component" value="Unassembled WGS sequence"/>
</dbReference>
<dbReference type="PANTHER" id="PTHR42831">
    <property type="entry name" value="FE-S PROTEIN MATURATION AUXILIARY FACTOR YITW"/>
    <property type="match status" value="1"/>
</dbReference>
<evidence type="ECO:0000259" key="2">
    <source>
        <dbReference type="Pfam" id="PF23451"/>
    </source>
</evidence>
<evidence type="ECO:0000313" key="4">
    <source>
        <dbReference type="Proteomes" id="UP000183900"/>
    </source>
</evidence>
<dbReference type="SUPFAM" id="SSF117916">
    <property type="entry name" value="Fe-S cluster assembly (FSCA) domain-like"/>
    <property type="match status" value="1"/>
</dbReference>
<proteinExistence type="predicted"/>
<dbReference type="EMBL" id="CYHE01000012">
    <property type="protein sequence ID" value="CUA99216.1"/>
    <property type="molecule type" value="Genomic_DNA"/>
</dbReference>
<dbReference type="OrthoDB" id="3684942at2"/>
<dbReference type="Pfam" id="PF01883">
    <property type="entry name" value="FeS_assembly_P"/>
    <property type="match status" value="1"/>
</dbReference>
<gene>
    <name evidence="3" type="ORF">Ga0061067_11273</name>
</gene>
<protein>
    <submittedName>
        <fullName evidence="3">Phenylacetate-CoA oxygenase, PaaJ subunit</fullName>
    </submittedName>
</protein>
<reference evidence="4" key="1">
    <citation type="submission" date="2015-08" db="EMBL/GenBank/DDBJ databases">
        <authorList>
            <person name="Varghese N."/>
        </authorList>
    </citation>
    <scope>NUCLEOTIDE SEQUENCE [LARGE SCALE GENOMIC DNA]</scope>
    <source>
        <strain evidence="4">DSM 23407</strain>
    </source>
</reference>
<dbReference type="InterPro" id="IPR002744">
    <property type="entry name" value="MIP18-like"/>
</dbReference>
<dbReference type="Gene3D" id="3.30.300.130">
    <property type="entry name" value="Fe-S cluster assembly (FSCA)"/>
    <property type="match status" value="1"/>
</dbReference>
<dbReference type="InterPro" id="IPR034904">
    <property type="entry name" value="FSCA_dom_sf"/>
</dbReference>
<name>A0A0K6I801_9HYPH</name>
<dbReference type="NCBIfam" id="TIGR02159">
    <property type="entry name" value="PA_CoA_Oxy4"/>
    <property type="match status" value="1"/>
</dbReference>
<dbReference type="PANTHER" id="PTHR42831:SF3">
    <property type="entry name" value="1,2-PHENYLACETYL-COA EPOXIDASE, SUBUNIT D-RELATED"/>
    <property type="match status" value="1"/>
</dbReference>
<dbReference type="Pfam" id="PF23451">
    <property type="entry name" value="Zn_ribbon_PaaD"/>
    <property type="match status" value="1"/>
</dbReference>
<dbReference type="InterPro" id="IPR052339">
    <property type="entry name" value="Fe-S_Maturation_MIP18"/>
</dbReference>
<sequence>MASARHPDVAEVWSWLAEVPDPEIPVISLTDLGIIRDVAWQDETLVVTVTPTYSGCPATSIINLDIEAALRAKGIRDLRLERRLSPPWTTDWLTPEGREKLRQYGIAPPIDGTAPDGRVAEQIAGRVQGRVARLVSGSNLAITCPRCGSAATQKVSQFGSTPCKASYRCTDCLEPFDYFKCI</sequence>
<feature type="domain" description="PaaD zinc beta ribbon" evidence="2">
    <location>
        <begin position="136"/>
        <end position="180"/>
    </location>
</feature>
<keyword evidence="4" id="KW-1185">Reference proteome</keyword>
<accession>A0A0K6I801</accession>
<dbReference type="InterPro" id="IPR011883">
    <property type="entry name" value="PaaD-like"/>
</dbReference>
<dbReference type="AlphaFoldDB" id="A0A0K6I801"/>
<evidence type="ECO:0000259" key="1">
    <source>
        <dbReference type="Pfam" id="PF01883"/>
    </source>
</evidence>
<dbReference type="RefSeq" id="WP_055456614.1">
    <property type="nucleotide sequence ID" value="NZ_CYHE01000012.1"/>
</dbReference>
<evidence type="ECO:0000313" key="3">
    <source>
        <dbReference type="EMBL" id="CUA99216.1"/>
    </source>
</evidence>
<organism evidence="3 4">
    <name type="scientific">Pannonibacter indicus</name>
    <dbReference type="NCBI Taxonomy" id="466044"/>
    <lineage>
        <taxon>Bacteria</taxon>
        <taxon>Pseudomonadati</taxon>
        <taxon>Pseudomonadota</taxon>
        <taxon>Alphaproteobacteria</taxon>
        <taxon>Hyphomicrobiales</taxon>
        <taxon>Stappiaceae</taxon>
        <taxon>Pannonibacter</taxon>
    </lineage>
</organism>